<dbReference type="AlphaFoldDB" id="A0A2S7MVD4"/>
<sequence length="129" mass="14399">MYTVLLQNTGKKPLGKAEEGKEIRVKIVPHKPLVKVSEKVMGFNLFGPEEIGRPGLGSGESYHAVMEPNEICEYNLHFDVGYEEGPPEVVPLPSKDDLTLLKTHALDATIEVWLGDERIAQFDLTKIKK</sequence>
<dbReference type="EMBL" id="PKOZ01000026">
    <property type="protein sequence ID" value="PQD93710.1"/>
    <property type="molecule type" value="Genomic_DNA"/>
</dbReference>
<evidence type="ECO:0000313" key="1">
    <source>
        <dbReference type="EMBL" id="PQD93710.1"/>
    </source>
</evidence>
<keyword evidence="2" id="KW-1185">Reference proteome</keyword>
<accession>A0A2S7MVD4</accession>
<dbReference type="Proteomes" id="UP000239663">
    <property type="component" value="Unassembled WGS sequence"/>
</dbReference>
<reference evidence="1 2" key="1">
    <citation type="submission" date="2017-12" db="EMBL/GenBank/DDBJ databases">
        <title>Taxonomic description and draft genome of Pradoshia cofamensis Gen. nov., sp. nov., a thermotolerant bacillale isolated from anterior gut of earthworm Eisenia fetida.</title>
        <authorList>
            <person name="Saha T."/>
            <person name="Chakraborty R."/>
        </authorList>
    </citation>
    <scope>NUCLEOTIDE SEQUENCE [LARGE SCALE GENOMIC DNA]</scope>
    <source>
        <strain evidence="1 2">EAG3</strain>
    </source>
</reference>
<proteinExistence type="predicted"/>
<organism evidence="1 2">
    <name type="scientific">Pradoshia eiseniae</name>
    <dbReference type="NCBI Taxonomy" id="2064768"/>
    <lineage>
        <taxon>Bacteria</taxon>
        <taxon>Bacillati</taxon>
        <taxon>Bacillota</taxon>
        <taxon>Bacilli</taxon>
        <taxon>Bacillales</taxon>
        <taxon>Bacillaceae</taxon>
        <taxon>Pradoshia</taxon>
    </lineage>
</organism>
<protein>
    <submittedName>
        <fullName evidence="1">Uncharacterized protein</fullName>
    </submittedName>
</protein>
<gene>
    <name evidence="1" type="ORF">CYL18_18445</name>
</gene>
<evidence type="ECO:0000313" key="2">
    <source>
        <dbReference type="Proteomes" id="UP000239663"/>
    </source>
</evidence>
<comment type="caution">
    <text evidence="1">The sequence shown here is derived from an EMBL/GenBank/DDBJ whole genome shotgun (WGS) entry which is preliminary data.</text>
</comment>
<name>A0A2S7MVD4_9BACI</name>